<reference evidence="7" key="2">
    <citation type="submission" date="2025-08" db="UniProtKB">
        <authorList>
            <consortium name="RefSeq"/>
        </authorList>
    </citation>
    <scope>IDENTIFICATION</scope>
</reference>
<evidence type="ECO:0000256" key="1">
    <source>
        <dbReference type="ARBA" id="ARBA00023015"/>
    </source>
</evidence>
<evidence type="ECO:0000313" key="6">
    <source>
        <dbReference type="Proteomes" id="UP000675920"/>
    </source>
</evidence>
<dbReference type="Pfam" id="PF00440">
    <property type="entry name" value="TetR_N"/>
    <property type="match status" value="1"/>
</dbReference>
<accession>A0A8B6X5P7</accession>
<evidence type="ECO:0000256" key="3">
    <source>
        <dbReference type="ARBA" id="ARBA00023163"/>
    </source>
</evidence>
<dbReference type="InterPro" id="IPR009057">
    <property type="entry name" value="Homeodomain-like_sf"/>
</dbReference>
<dbReference type="SUPFAM" id="SSF48498">
    <property type="entry name" value="Tetracyclin repressor-like, C-terminal domain"/>
    <property type="match status" value="1"/>
</dbReference>
<dbReference type="AlphaFoldDB" id="A0A8B6X5P7"/>
<evidence type="ECO:0000256" key="4">
    <source>
        <dbReference type="PROSITE-ProRule" id="PRU00335"/>
    </source>
</evidence>
<feature type="DNA-binding region" description="H-T-H motif" evidence="4">
    <location>
        <begin position="42"/>
        <end position="61"/>
    </location>
</feature>
<dbReference type="PANTHER" id="PTHR47506">
    <property type="entry name" value="TRANSCRIPTIONAL REGULATORY PROTEIN"/>
    <property type="match status" value="1"/>
</dbReference>
<dbReference type="OrthoDB" id="326421at2"/>
<name>A0A8B6X5P7_9BURK</name>
<dbReference type="SUPFAM" id="SSF46689">
    <property type="entry name" value="Homeodomain-like"/>
    <property type="match status" value="1"/>
</dbReference>
<keyword evidence="3" id="KW-0804">Transcription</keyword>
<evidence type="ECO:0000256" key="2">
    <source>
        <dbReference type="ARBA" id="ARBA00023125"/>
    </source>
</evidence>
<dbReference type="GO" id="GO:0003677">
    <property type="term" value="F:DNA binding"/>
    <property type="evidence" value="ECO:0007669"/>
    <property type="project" value="UniProtKB-UniRule"/>
</dbReference>
<dbReference type="Pfam" id="PF16925">
    <property type="entry name" value="TetR_C_13"/>
    <property type="match status" value="1"/>
</dbReference>
<dbReference type="PROSITE" id="PS50977">
    <property type="entry name" value="HTH_TETR_2"/>
    <property type="match status" value="1"/>
</dbReference>
<sequence length="213" mass="23185">MSTPLNPSASSTPRTGKGEQTRAAILAAALDLAARDGLEGLTIGLISERTGMSKSGVFAHFGSREELQIAVLSEYHRVFRADVFEPALALPRGLPRLEAMVANWIRRVCEVEIPHGCLYVSSAAEFDDRPGAVRDALCAMVEDWQAALRRALAQAVDEGHLRPGLDPDQFIHELYGNLLALHHQARLLRDARAADRARIAFARLIDSCRAPAG</sequence>
<evidence type="ECO:0000313" key="7">
    <source>
        <dbReference type="RefSeq" id="WP_028312266.1"/>
    </source>
</evidence>
<dbReference type="Gene3D" id="1.10.10.60">
    <property type="entry name" value="Homeodomain-like"/>
    <property type="match status" value="1"/>
</dbReference>
<feature type="domain" description="HTH tetR-type" evidence="5">
    <location>
        <begin position="19"/>
        <end position="79"/>
    </location>
</feature>
<reference evidence="7" key="1">
    <citation type="journal article" date="2013" name="Cell. Signal.">
        <title>The underling mechanism of bacterial TetR/AcrR family transcriptional repressors.</title>
        <authorList>
            <person name="Deng W."/>
            <person name="Li C."/>
            <person name="Xie J."/>
        </authorList>
    </citation>
    <scope>NUCLEOTIDE SEQUENCE</scope>
</reference>
<dbReference type="InterPro" id="IPR036271">
    <property type="entry name" value="Tet_transcr_reg_TetR-rel_C_sf"/>
</dbReference>
<dbReference type="PRINTS" id="PR00455">
    <property type="entry name" value="HTHTETR"/>
</dbReference>
<evidence type="ECO:0000259" key="5">
    <source>
        <dbReference type="PROSITE" id="PS50977"/>
    </source>
</evidence>
<keyword evidence="2 4" id="KW-0238">DNA-binding</keyword>
<proteinExistence type="predicted"/>
<organism evidence="6 7">
    <name type="scientific">Derxia gummosa DSM 723</name>
    <dbReference type="NCBI Taxonomy" id="1121388"/>
    <lineage>
        <taxon>Bacteria</taxon>
        <taxon>Pseudomonadati</taxon>
        <taxon>Pseudomonadota</taxon>
        <taxon>Betaproteobacteria</taxon>
        <taxon>Burkholderiales</taxon>
        <taxon>Alcaligenaceae</taxon>
        <taxon>Derxia</taxon>
    </lineage>
</organism>
<dbReference type="Gene3D" id="1.10.357.10">
    <property type="entry name" value="Tetracycline Repressor, domain 2"/>
    <property type="match status" value="1"/>
</dbReference>
<protein>
    <submittedName>
        <fullName evidence="7">TetR/AcrR family transcriptional regulator</fullName>
    </submittedName>
</protein>
<dbReference type="Proteomes" id="UP000675920">
    <property type="component" value="Unplaced"/>
</dbReference>
<keyword evidence="1" id="KW-0805">Transcription regulation</keyword>
<dbReference type="InterPro" id="IPR001647">
    <property type="entry name" value="HTH_TetR"/>
</dbReference>
<dbReference type="InterPro" id="IPR011075">
    <property type="entry name" value="TetR_C"/>
</dbReference>
<dbReference type="RefSeq" id="WP_028312266.1">
    <property type="nucleotide sequence ID" value="NZ_AXWS01000015.1"/>
</dbReference>
<dbReference type="PANTHER" id="PTHR47506:SF6">
    <property type="entry name" value="HTH-TYPE TRANSCRIPTIONAL REPRESSOR NEMR"/>
    <property type="match status" value="1"/>
</dbReference>
<keyword evidence="6" id="KW-1185">Reference proteome</keyword>